<dbReference type="Pfam" id="PF13279">
    <property type="entry name" value="4HBT_2"/>
    <property type="match status" value="1"/>
</dbReference>
<dbReference type="Proteomes" id="UP001500621">
    <property type="component" value="Unassembled WGS sequence"/>
</dbReference>
<dbReference type="InterPro" id="IPR029069">
    <property type="entry name" value="HotDog_dom_sf"/>
</dbReference>
<evidence type="ECO:0000313" key="2">
    <source>
        <dbReference type="Proteomes" id="UP001500621"/>
    </source>
</evidence>
<dbReference type="CDD" id="cd00586">
    <property type="entry name" value="4HBT"/>
    <property type="match status" value="1"/>
</dbReference>
<name>A0ABP8W807_9ACTN</name>
<dbReference type="EMBL" id="BAABIM010000002">
    <property type="protein sequence ID" value="GAA4682942.1"/>
    <property type="molecule type" value="Genomic_DNA"/>
</dbReference>
<evidence type="ECO:0008006" key="3">
    <source>
        <dbReference type="Google" id="ProtNLM"/>
    </source>
</evidence>
<sequence>MAGEVFECEIQARLRDVNLGGHVDNVEAMRIIDEARVLFLRFAELGTRDGVEPGTGIEGTGLLDPVPSGVVELMGSQRVDYHAEMRFTPFRPFLVRLWISHVGRSSFAVSTEMRTDAAHPPALLAESTLVLWETAEASSWPIDDDVRAALERYAGPPVALRGGRA</sequence>
<dbReference type="RefSeq" id="WP_345265322.1">
    <property type="nucleotide sequence ID" value="NZ_BAABIM010000002.1"/>
</dbReference>
<reference evidence="2" key="1">
    <citation type="journal article" date="2019" name="Int. J. Syst. Evol. Microbiol.">
        <title>The Global Catalogue of Microorganisms (GCM) 10K type strain sequencing project: providing services to taxonomists for standard genome sequencing and annotation.</title>
        <authorList>
            <consortium name="The Broad Institute Genomics Platform"/>
            <consortium name="The Broad Institute Genome Sequencing Center for Infectious Disease"/>
            <person name="Wu L."/>
            <person name="Ma J."/>
        </authorList>
    </citation>
    <scope>NUCLEOTIDE SEQUENCE [LARGE SCALE GENOMIC DNA]</scope>
    <source>
        <strain evidence="2">JCM 18127</strain>
    </source>
</reference>
<dbReference type="Gene3D" id="3.10.129.10">
    <property type="entry name" value="Hotdog Thioesterase"/>
    <property type="match status" value="1"/>
</dbReference>
<proteinExistence type="predicted"/>
<evidence type="ECO:0000313" key="1">
    <source>
        <dbReference type="EMBL" id="GAA4682942.1"/>
    </source>
</evidence>
<keyword evidence="2" id="KW-1185">Reference proteome</keyword>
<protein>
    <recommendedName>
        <fullName evidence="3">Thioesterase</fullName>
    </recommendedName>
</protein>
<accession>A0ABP8W807</accession>
<organism evidence="1 2">
    <name type="scientific">Nocardioides nanhaiensis</name>
    <dbReference type="NCBI Taxonomy" id="1476871"/>
    <lineage>
        <taxon>Bacteria</taxon>
        <taxon>Bacillati</taxon>
        <taxon>Actinomycetota</taxon>
        <taxon>Actinomycetes</taxon>
        <taxon>Propionibacteriales</taxon>
        <taxon>Nocardioidaceae</taxon>
        <taxon>Nocardioides</taxon>
    </lineage>
</organism>
<gene>
    <name evidence="1" type="ORF">GCM10023226_20100</name>
</gene>
<dbReference type="SUPFAM" id="SSF54637">
    <property type="entry name" value="Thioesterase/thiol ester dehydrase-isomerase"/>
    <property type="match status" value="1"/>
</dbReference>
<comment type="caution">
    <text evidence="1">The sequence shown here is derived from an EMBL/GenBank/DDBJ whole genome shotgun (WGS) entry which is preliminary data.</text>
</comment>